<accession>A0AAF0JIT7</accession>
<proteinExistence type="predicted"/>
<dbReference type="PANTHER" id="PTHR37423">
    <property type="entry name" value="SOLUBLE LYTIC MUREIN TRANSGLYCOSYLASE-RELATED"/>
    <property type="match status" value="1"/>
</dbReference>
<dbReference type="PROSITE" id="PS00922">
    <property type="entry name" value="TRANSGLYCOSYLASE"/>
    <property type="match status" value="1"/>
</dbReference>
<feature type="region of interest" description="Disordered" evidence="1">
    <location>
        <begin position="1"/>
        <end position="40"/>
    </location>
</feature>
<name>A0AAF0JIT7_9CAUD</name>
<dbReference type="EMBL" id="OQ376857">
    <property type="protein sequence ID" value="WFG40841.1"/>
    <property type="molecule type" value="Genomic_DNA"/>
</dbReference>
<dbReference type="InterPro" id="IPR008258">
    <property type="entry name" value="Transglycosylase_SLT_dom_1"/>
</dbReference>
<organism evidence="3 4">
    <name type="scientific">Paracoccus phage ParKuw1</name>
    <dbReference type="NCBI Taxonomy" id="3032415"/>
    <lineage>
        <taxon>Viruses</taxon>
        <taxon>Duplodnaviria</taxon>
        <taxon>Heunggongvirae</taxon>
        <taxon>Uroviricota</taxon>
        <taxon>Caudoviricetes</taxon>
        <taxon>Autographivirales</taxon>
        <taxon>Autographivirales incertae sedis</taxon>
        <taxon>Kuwvirus</taxon>
        <taxon>Kuwvirus ParKuw1</taxon>
    </lineage>
</organism>
<dbReference type="Gene3D" id="1.10.530.10">
    <property type="match status" value="1"/>
</dbReference>
<feature type="compositionally biased region" description="Basic and acidic residues" evidence="1">
    <location>
        <begin position="1"/>
        <end position="10"/>
    </location>
</feature>
<evidence type="ECO:0000256" key="1">
    <source>
        <dbReference type="SAM" id="MobiDB-lite"/>
    </source>
</evidence>
<dbReference type="SUPFAM" id="SSF53955">
    <property type="entry name" value="Lysozyme-like"/>
    <property type="match status" value="1"/>
</dbReference>
<feature type="domain" description="Transglycosylase SLT" evidence="2">
    <location>
        <begin position="366"/>
        <end position="478"/>
    </location>
</feature>
<keyword evidence="4" id="KW-1185">Reference proteome</keyword>
<dbReference type="Pfam" id="PF01464">
    <property type="entry name" value="SLT"/>
    <property type="match status" value="1"/>
</dbReference>
<dbReference type="InterPro" id="IPR023346">
    <property type="entry name" value="Lysozyme-like_dom_sf"/>
</dbReference>
<reference evidence="3" key="1">
    <citation type="submission" date="2023-02" db="EMBL/GenBank/DDBJ databases">
        <authorList>
            <person name="Rihtman B."/>
        </authorList>
    </citation>
    <scope>NUCLEOTIDE SEQUENCE</scope>
</reference>
<dbReference type="CDD" id="cd00254">
    <property type="entry name" value="LT-like"/>
    <property type="match status" value="1"/>
</dbReference>
<protein>
    <submittedName>
        <fullName evidence="3">Lytic tail protein</fullName>
    </submittedName>
</protein>
<sequence>MAQGLERRAQPVDNLRGQEAVNPVTRSVPSAGSVPTPRVPEATFGQQIASQVSQFAGERLQQIQAARQERSMMDGQIAAMQGASFESVEMQGDKWALEGWRVVSAQTMASSLLRAQEAEISAGAYEQDPDTYRETLVGRIEGMTADIPDERTRMLARDNLMQQMPGLVDAHMRQNIGFREQQNFDALAASVDTLSRDNTATGALVAFAMGESEATAGLSVERRRAAVVQGVVNSFTNNNPAAFAHLEAAGFFTTDNLTASQLQTIRTAQRQYEARFREVFNAEHHQEVTRINEEAANGQLDPLVAAEQLAAANARHGLRTGAAEGGQIYDRARNGVEFDEGTRGLNIQAAGVNGDYDLQARLLQDAVIHQESRGNPNAVSPVGATGMMQIMPDTAADPGFGVRNIFQVAMDVTGMSMSEARAAGADALMRDPDINVAMGTEYLATMLERYGGDVERALAAYNWGPGRADNWNGDRSTLPAETQGYLRNILGAINDDRPDPEAARIAAERNLTQARERAGLRVLEQSGPQMAYNDELFTRGQIGVEEWRAGREEIYQQWGMELDAQRINQEQAMMRSVAGQEIQRMTMAGNAQQAIELQAGLAAAEVQLQGRREAFQEGRSDMTLDEINAEYMTSVLGAYEASGAELDAGDLGTRARNTVLESAEVVRTALQGQEEQAIIGNAETAGTVGTLPAHLQERALEQFDRQLQGQVQNFRAENPDVPEAIVGAMERQARVEYVTRNGIVDTEVQQMINLAASGQAWIGPDGEPNPSVVVGLHTFTSMMAENPALAYQYVTDPTARGRMLAAAHIVETQFPDRDVFTDVDLTNRDDPVANAFHTAVHQVGLSLNNPPSAEETEARVGAAMDALEGGNLTNSFMGGLFRDDVADAIAPRGTLANLFSGTHEFIDAEAARRMDREAINSQYQMHVERFLTEIVPHMPGTDRDGAVQMAMDYVRTRGAMMGSGYVMPPPGEPGIRAQMFPGQQVENMAAVNTAIGLWMADPAIQEANPILADVPNSVFWRGTPEYTVTRLNGQYVATIPGHGSIVLPLREIGDHYVSNR</sequence>
<evidence type="ECO:0000313" key="3">
    <source>
        <dbReference type="EMBL" id="WFG40841.1"/>
    </source>
</evidence>
<dbReference type="GO" id="GO:0000270">
    <property type="term" value="P:peptidoglycan metabolic process"/>
    <property type="evidence" value="ECO:0007669"/>
    <property type="project" value="InterPro"/>
</dbReference>
<dbReference type="Proteomes" id="UP001218881">
    <property type="component" value="Segment"/>
</dbReference>
<evidence type="ECO:0000313" key="4">
    <source>
        <dbReference type="Proteomes" id="UP001218881"/>
    </source>
</evidence>
<dbReference type="GO" id="GO:0016020">
    <property type="term" value="C:membrane"/>
    <property type="evidence" value="ECO:0007669"/>
    <property type="project" value="InterPro"/>
</dbReference>
<gene>
    <name evidence="3" type="ORF">ParaKuw1_00008</name>
</gene>
<dbReference type="PANTHER" id="PTHR37423:SF2">
    <property type="entry name" value="MEMBRANE-BOUND LYTIC MUREIN TRANSGLYCOSYLASE C"/>
    <property type="match status" value="1"/>
</dbReference>
<dbReference type="InterPro" id="IPR000189">
    <property type="entry name" value="Transglyc_AS"/>
</dbReference>
<dbReference type="GO" id="GO:0008933">
    <property type="term" value="F:peptidoglycan lytic transglycosylase activity"/>
    <property type="evidence" value="ECO:0007669"/>
    <property type="project" value="InterPro"/>
</dbReference>
<evidence type="ECO:0000259" key="2">
    <source>
        <dbReference type="Pfam" id="PF01464"/>
    </source>
</evidence>